<evidence type="ECO:0000313" key="3">
    <source>
        <dbReference type="Proteomes" id="UP000887013"/>
    </source>
</evidence>
<dbReference type="Proteomes" id="UP000887013">
    <property type="component" value="Unassembled WGS sequence"/>
</dbReference>
<name>A0A8X6U0Q5_NEPPI</name>
<sequence>MIQNWNMLLWKEIVFLTNTVSRAQSATDNFDEGIDQEETVRIDLLTQASLTFMDITNNGCAIASWIINEEIAKNFPAIGSRKSKFDDVNISEVLSKRDIIKNKYANKHATVCQ</sequence>
<protein>
    <submittedName>
        <fullName evidence="2">Uncharacterized protein</fullName>
    </submittedName>
</protein>
<evidence type="ECO:0000313" key="2">
    <source>
        <dbReference type="EMBL" id="GFT77861.1"/>
    </source>
</evidence>
<keyword evidence="3" id="KW-1185">Reference proteome</keyword>
<feature type="non-terminal residue" evidence="2">
    <location>
        <position position="1"/>
    </location>
</feature>
<accession>A0A8X6U0Q5</accession>
<evidence type="ECO:0000256" key="1">
    <source>
        <dbReference type="SAM" id="SignalP"/>
    </source>
</evidence>
<feature type="chain" id="PRO_5036491117" evidence="1">
    <location>
        <begin position="26"/>
        <end position="113"/>
    </location>
</feature>
<gene>
    <name evidence="2" type="ORF">NPIL_146851</name>
</gene>
<keyword evidence="1" id="KW-0732">Signal</keyword>
<reference evidence="2" key="1">
    <citation type="submission" date="2020-08" db="EMBL/GenBank/DDBJ databases">
        <title>Multicomponent nature underlies the extraordinary mechanical properties of spider dragline silk.</title>
        <authorList>
            <person name="Kono N."/>
            <person name="Nakamura H."/>
            <person name="Mori M."/>
            <person name="Yoshida Y."/>
            <person name="Ohtoshi R."/>
            <person name="Malay A.D."/>
            <person name="Moran D.A.P."/>
            <person name="Tomita M."/>
            <person name="Numata K."/>
            <person name="Arakawa K."/>
        </authorList>
    </citation>
    <scope>NUCLEOTIDE SEQUENCE</scope>
</reference>
<proteinExistence type="predicted"/>
<dbReference type="AlphaFoldDB" id="A0A8X6U0Q5"/>
<dbReference type="EMBL" id="BMAW01022443">
    <property type="protein sequence ID" value="GFT77861.1"/>
    <property type="molecule type" value="Genomic_DNA"/>
</dbReference>
<feature type="signal peptide" evidence="1">
    <location>
        <begin position="1"/>
        <end position="25"/>
    </location>
</feature>
<organism evidence="2 3">
    <name type="scientific">Nephila pilipes</name>
    <name type="common">Giant wood spider</name>
    <name type="synonym">Nephila maculata</name>
    <dbReference type="NCBI Taxonomy" id="299642"/>
    <lineage>
        <taxon>Eukaryota</taxon>
        <taxon>Metazoa</taxon>
        <taxon>Ecdysozoa</taxon>
        <taxon>Arthropoda</taxon>
        <taxon>Chelicerata</taxon>
        <taxon>Arachnida</taxon>
        <taxon>Araneae</taxon>
        <taxon>Araneomorphae</taxon>
        <taxon>Entelegynae</taxon>
        <taxon>Araneoidea</taxon>
        <taxon>Nephilidae</taxon>
        <taxon>Nephila</taxon>
    </lineage>
</organism>
<comment type="caution">
    <text evidence="2">The sequence shown here is derived from an EMBL/GenBank/DDBJ whole genome shotgun (WGS) entry which is preliminary data.</text>
</comment>